<keyword evidence="2" id="KW-1185">Reference proteome</keyword>
<dbReference type="RefSeq" id="WP_061065135.1">
    <property type="nucleotide sequence ID" value="NZ_CP014038.2"/>
</dbReference>
<name>A0ABM5XUG4_VIBHA</name>
<sequence>MKELLLLSTLLFGANVLAQEKIDLDSSYREIVPNGHTIIEAIHGDLNGDSRDDIVLMIQGTDQNKIVTDELRGRLDLNRRGIIVALRGNDNYDVVVENDNCFFSDDEGGGVYMVPDILMSITKGNLYIDFLHGRYGYWSYNFRYQDSDLELIGYDASDNRGPRVEVVTSINYLTKKMLTKKNVNELDDDDPIFKEMWSTFVLEHRFKLSQISDFTEFGDGVRNR</sequence>
<gene>
    <name evidence="1" type="ORF">AL538_02405</name>
</gene>
<organism evidence="1 2">
    <name type="scientific">Vibrio harveyi</name>
    <name type="common">Beneckea harveyi</name>
    <dbReference type="NCBI Taxonomy" id="669"/>
    <lineage>
        <taxon>Bacteria</taxon>
        <taxon>Pseudomonadati</taxon>
        <taxon>Pseudomonadota</taxon>
        <taxon>Gammaproteobacteria</taxon>
        <taxon>Vibrionales</taxon>
        <taxon>Vibrionaceae</taxon>
        <taxon>Vibrio</taxon>
    </lineage>
</organism>
<evidence type="ECO:0000313" key="2">
    <source>
        <dbReference type="Proteomes" id="UP000067422"/>
    </source>
</evidence>
<reference evidence="1" key="1">
    <citation type="submission" date="2018-01" db="EMBL/GenBank/DDBJ databases">
        <title>FDA dAtabase for Regulatory Grade micrObial Sequences (FDA-ARGOS): Supporting development and validation of Infectious Disease Dx tests.</title>
        <authorList>
            <person name="Hoffmann M."/>
            <person name="Allard M."/>
            <person name="Evans P."/>
            <person name="Brown E."/>
            <person name="Tallon L."/>
            <person name="Sadzewicz L."/>
            <person name="Sengamalay N."/>
            <person name="Ott S."/>
            <person name="Godinez A."/>
            <person name="Nagaraj S."/>
            <person name="Vyas G."/>
            <person name="Aluvathingal J."/>
            <person name="Nadendla S."/>
            <person name="Geyer C."/>
            <person name="Sichtig H."/>
        </authorList>
    </citation>
    <scope>NUCLEOTIDE SEQUENCE</scope>
    <source>
        <strain evidence="1">FDAARGOS_107</strain>
    </source>
</reference>
<evidence type="ECO:0000313" key="1">
    <source>
        <dbReference type="EMBL" id="AMF96662.1"/>
    </source>
</evidence>
<dbReference type="EMBL" id="CP014038">
    <property type="protein sequence ID" value="AMF96662.1"/>
    <property type="molecule type" value="Genomic_DNA"/>
</dbReference>
<protein>
    <recommendedName>
        <fullName evidence="3">VCBS repeat-containing protein</fullName>
    </recommendedName>
</protein>
<proteinExistence type="predicted"/>
<evidence type="ECO:0008006" key="3">
    <source>
        <dbReference type="Google" id="ProtNLM"/>
    </source>
</evidence>
<dbReference type="Proteomes" id="UP000067422">
    <property type="component" value="Chromosome 1"/>
</dbReference>
<accession>A0ABM5XUG4</accession>